<organism evidence="1 2">
    <name type="scientific">Diphasiastrum complanatum</name>
    <name type="common">Issler's clubmoss</name>
    <name type="synonym">Lycopodium complanatum</name>
    <dbReference type="NCBI Taxonomy" id="34168"/>
    <lineage>
        <taxon>Eukaryota</taxon>
        <taxon>Viridiplantae</taxon>
        <taxon>Streptophyta</taxon>
        <taxon>Embryophyta</taxon>
        <taxon>Tracheophyta</taxon>
        <taxon>Lycopodiopsida</taxon>
        <taxon>Lycopodiales</taxon>
        <taxon>Lycopodiaceae</taxon>
        <taxon>Lycopodioideae</taxon>
        <taxon>Diphasiastrum</taxon>
    </lineage>
</organism>
<evidence type="ECO:0000313" key="1">
    <source>
        <dbReference type="EMBL" id="KAJ7513465.1"/>
    </source>
</evidence>
<comment type="caution">
    <text evidence="1">The sequence shown here is derived from an EMBL/GenBank/DDBJ whole genome shotgun (WGS) entry which is preliminary data.</text>
</comment>
<evidence type="ECO:0000313" key="2">
    <source>
        <dbReference type="Proteomes" id="UP001162992"/>
    </source>
</evidence>
<proteinExistence type="predicted"/>
<dbReference type="Proteomes" id="UP001162992">
    <property type="component" value="Chromosome 23"/>
</dbReference>
<name>A0ACC2A7G3_DIPCM</name>
<reference evidence="2" key="1">
    <citation type="journal article" date="2024" name="Proc. Natl. Acad. Sci. U.S.A.">
        <title>Extraordinary preservation of gene collinearity over three hundred million years revealed in homosporous lycophytes.</title>
        <authorList>
            <person name="Li C."/>
            <person name="Wickell D."/>
            <person name="Kuo L.Y."/>
            <person name="Chen X."/>
            <person name="Nie B."/>
            <person name="Liao X."/>
            <person name="Peng D."/>
            <person name="Ji J."/>
            <person name="Jenkins J."/>
            <person name="Williams M."/>
            <person name="Shu S."/>
            <person name="Plott C."/>
            <person name="Barry K."/>
            <person name="Rajasekar S."/>
            <person name="Grimwood J."/>
            <person name="Han X."/>
            <person name="Sun S."/>
            <person name="Hou Z."/>
            <person name="He W."/>
            <person name="Dai G."/>
            <person name="Sun C."/>
            <person name="Schmutz J."/>
            <person name="Leebens-Mack J.H."/>
            <person name="Li F.W."/>
            <person name="Wang L."/>
        </authorList>
    </citation>
    <scope>NUCLEOTIDE SEQUENCE [LARGE SCALE GENOMIC DNA]</scope>
    <source>
        <strain evidence="2">cv. PW_Plant_1</strain>
    </source>
</reference>
<protein>
    <submittedName>
        <fullName evidence="1">Uncharacterized protein</fullName>
    </submittedName>
</protein>
<dbReference type="EMBL" id="CM055114">
    <property type="protein sequence ID" value="KAJ7513465.1"/>
    <property type="molecule type" value="Genomic_DNA"/>
</dbReference>
<accession>A0ACC2A7G3</accession>
<gene>
    <name evidence="1" type="ORF">O6H91_23G000800</name>
</gene>
<keyword evidence="2" id="KW-1185">Reference proteome</keyword>
<sequence length="125" mass="14031">MANLNYHTWVAAVCTLLMAMNIAHAVAQTSHCQMPPSSKNQKMFAPCLKYLTPLNRTVPASLPPIASSCCQNIRDTLLDGVCCTMRWHYTRSRFNFGDAVKFFRQCDGDIPHPYKCMNYVVTAAP</sequence>